<feature type="transmembrane region" description="Helical" evidence="1">
    <location>
        <begin position="122"/>
        <end position="139"/>
    </location>
</feature>
<dbReference type="EMBL" id="QURN01000002">
    <property type="protein sequence ID" value="RFC69065.1"/>
    <property type="molecule type" value="Genomic_DNA"/>
</dbReference>
<accession>A0A371XIL2</accession>
<keyword evidence="1" id="KW-1133">Transmembrane helix</keyword>
<feature type="transmembrane region" description="Helical" evidence="1">
    <location>
        <begin position="95"/>
        <end position="116"/>
    </location>
</feature>
<dbReference type="Proteomes" id="UP000262379">
    <property type="component" value="Unassembled WGS sequence"/>
</dbReference>
<name>A0A371XIL2_9HYPH</name>
<keyword evidence="1" id="KW-0812">Transmembrane</keyword>
<feature type="transmembrane region" description="Helical" evidence="1">
    <location>
        <begin position="191"/>
        <end position="213"/>
    </location>
</feature>
<sequence length="267" mass="29029">MRGTFLKIEAQKLETFACPYCNALLETGVISCRCCSRDLTPVLPLISRISKLEGSIASLESQLNLMRAERISTQLLPAPTGQMSEEAFRAGPRRFWPLLIGFAALLLAYAMVVLWLDLPLSVLRFSSIAIPLAAGFAYLGRRPRLGWMDAVTAVVFAIVCVWSMNAILGWIDGIPILPQSTAAWRETMYYMLSIGASMLSGMLLRMLFVAMAGRGLTSLPRLRQGLLAMNKSMPLDTLKAIELTVLLLGTLVSAITGLFAGIVGLSG</sequence>
<feature type="transmembrane region" description="Helical" evidence="1">
    <location>
        <begin position="151"/>
        <end position="171"/>
    </location>
</feature>
<feature type="transmembrane region" description="Helical" evidence="1">
    <location>
        <begin position="240"/>
        <end position="265"/>
    </location>
</feature>
<keyword evidence="1" id="KW-0472">Membrane</keyword>
<comment type="caution">
    <text evidence="2">The sequence shown here is derived from an EMBL/GenBank/DDBJ whole genome shotgun (WGS) entry which is preliminary data.</text>
</comment>
<protein>
    <submittedName>
        <fullName evidence="2">Uncharacterized protein</fullName>
    </submittedName>
</protein>
<gene>
    <name evidence="2" type="ORF">DY251_02915</name>
</gene>
<evidence type="ECO:0000313" key="2">
    <source>
        <dbReference type="EMBL" id="RFC69065.1"/>
    </source>
</evidence>
<dbReference type="RefSeq" id="WP_116622364.1">
    <property type="nucleotide sequence ID" value="NZ_QURN01000002.1"/>
</dbReference>
<proteinExistence type="predicted"/>
<evidence type="ECO:0000256" key="1">
    <source>
        <dbReference type="SAM" id="Phobius"/>
    </source>
</evidence>
<evidence type="ECO:0000313" key="3">
    <source>
        <dbReference type="Proteomes" id="UP000262379"/>
    </source>
</evidence>
<reference evidence="3" key="1">
    <citation type="submission" date="2018-08" db="EMBL/GenBank/DDBJ databases">
        <authorList>
            <person name="Im W.T."/>
        </authorList>
    </citation>
    <scope>NUCLEOTIDE SEQUENCE [LARGE SCALE GENOMIC DNA]</scope>
    <source>
        <strain evidence="3">LA-28</strain>
    </source>
</reference>
<dbReference type="AlphaFoldDB" id="A0A371XIL2"/>
<organism evidence="2 3">
    <name type="scientific">Mesorhizobium denitrificans</name>
    <dbReference type="NCBI Taxonomy" id="2294114"/>
    <lineage>
        <taxon>Bacteria</taxon>
        <taxon>Pseudomonadati</taxon>
        <taxon>Pseudomonadota</taxon>
        <taxon>Alphaproteobacteria</taxon>
        <taxon>Hyphomicrobiales</taxon>
        <taxon>Phyllobacteriaceae</taxon>
        <taxon>Mesorhizobium</taxon>
    </lineage>
</organism>
<keyword evidence="3" id="KW-1185">Reference proteome</keyword>